<reference evidence="1 2" key="2">
    <citation type="journal article" date="2017" name="Genome Announc.">
        <title>Draft genome sequence of Aquitalea magnusonii strain H3, a plant growth-promoting bacterium of duckweed Lemna minor.</title>
        <authorList>
            <person name="Ishizawa H."/>
            <person name="Kuroda M."/>
            <person name="Ike M."/>
        </authorList>
    </citation>
    <scope>NUCLEOTIDE SEQUENCE [LARGE SCALE GENOMIC DNA]</scope>
    <source>
        <strain evidence="1 2">H3</strain>
    </source>
</reference>
<evidence type="ECO:0000313" key="2">
    <source>
        <dbReference type="Proteomes" id="UP000198290"/>
    </source>
</evidence>
<organism evidence="1 2">
    <name type="scientific">Aquitalea magnusonii</name>
    <dbReference type="NCBI Taxonomy" id="332411"/>
    <lineage>
        <taxon>Bacteria</taxon>
        <taxon>Pseudomonadati</taxon>
        <taxon>Pseudomonadota</taxon>
        <taxon>Betaproteobacteria</taxon>
        <taxon>Neisseriales</taxon>
        <taxon>Chromobacteriaceae</taxon>
        <taxon>Aquitalea</taxon>
    </lineage>
</organism>
<evidence type="ECO:0000313" key="1">
    <source>
        <dbReference type="EMBL" id="BBF86301.1"/>
    </source>
</evidence>
<sequence>MPSELGKTLVCPRCGCKNYYDMTPQVAWCWASGLIEMGSGEQVPEGGIIIARGPKAFLKGELTAAARHGWERDQLLVPGIPEAANQCEAAEALDKWLAWRGKSNGRRESNGVIFSQPGKPVGE</sequence>
<gene>
    <name evidence="1" type="ORF">DLM_2700</name>
</gene>
<dbReference type="AlphaFoldDB" id="A0A3G9GJ53"/>
<dbReference type="EMBL" id="AP018823">
    <property type="protein sequence ID" value="BBF86301.1"/>
    <property type="molecule type" value="Genomic_DNA"/>
</dbReference>
<proteinExistence type="predicted"/>
<name>A0A3G9GJ53_9NEIS</name>
<reference evidence="2" key="1">
    <citation type="journal article" date="2017" name="Biotechnol. Biofuels">
        <title>Evaluation of environmental bacterial communities as a factor affecting the growth of duckweed Lemna minor.</title>
        <authorList>
            <person name="Ishizawa H."/>
            <person name="Kuroda M."/>
            <person name="Morikawa M."/>
            <person name="Ike M."/>
        </authorList>
    </citation>
    <scope>NUCLEOTIDE SEQUENCE [LARGE SCALE GENOMIC DNA]</scope>
    <source>
        <strain evidence="2">H3</strain>
    </source>
</reference>
<keyword evidence="2" id="KW-1185">Reference proteome</keyword>
<dbReference type="RefSeq" id="WP_197715411.1">
    <property type="nucleotide sequence ID" value="NZ_AP018823.1"/>
</dbReference>
<dbReference type="Proteomes" id="UP000198290">
    <property type="component" value="Chromosome"/>
</dbReference>
<accession>A0A3G9GJ53</accession>
<dbReference type="KEGG" id="amah:DLM_2700"/>
<protein>
    <submittedName>
        <fullName evidence="1">DNA recombination nuclease inhibitor gamma</fullName>
    </submittedName>
</protein>
<reference evidence="2" key="3">
    <citation type="journal article" date="2017" name="Plant Physiol. Biochem.">
        <title>Differential oxidative and antioxidative response of duckweed Lemna minor toward plant growth promoting/inhibiting bacteria.</title>
        <authorList>
            <person name="Ishizawa H."/>
            <person name="Kuroda M."/>
            <person name="Morikawa M."/>
            <person name="Ike M."/>
        </authorList>
    </citation>
    <scope>NUCLEOTIDE SEQUENCE [LARGE SCALE GENOMIC DNA]</scope>
    <source>
        <strain evidence="2">H3</strain>
    </source>
</reference>